<dbReference type="Gene3D" id="3.30.300.30">
    <property type="match status" value="1"/>
</dbReference>
<dbReference type="FunFam" id="3.30.300.30:FF:000010">
    <property type="entry name" value="Enterobactin synthetase component F"/>
    <property type="match status" value="1"/>
</dbReference>
<dbReference type="InterPro" id="IPR009081">
    <property type="entry name" value="PP-bd_ACP"/>
</dbReference>
<dbReference type="Proteomes" id="UP000179935">
    <property type="component" value="Unassembled WGS sequence"/>
</dbReference>
<dbReference type="PANTHER" id="PTHR45527:SF1">
    <property type="entry name" value="FATTY ACID SYNTHASE"/>
    <property type="match status" value="1"/>
</dbReference>
<dbReference type="Pfam" id="PF13193">
    <property type="entry name" value="AMP-binding_C"/>
    <property type="match status" value="1"/>
</dbReference>
<dbReference type="STRING" id="1428652.BIV24_30750"/>
<proteinExistence type="inferred from homology"/>
<evidence type="ECO:0000259" key="5">
    <source>
        <dbReference type="PROSITE" id="PS50075"/>
    </source>
</evidence>
<dbReference type="GO" id="GO:0017000">
    <property type="term" value="P:antibiotic biosynthetic process"/>
    <property type="evidence" value="ECO:0007669"/>
    <property type="project" value="UniProtKB-ARBA"/>
</dbReference>
<evidence type="ECO:0000256" key="4">
    <source>
        <dbReference type="ARBA" id="ARBA00022553"/>
    </source>
</evidence>
<dbReference type="GO" id="GO:0043041">
    <property type="term" value="P:amino acid activation for nonribosomal peptide biosynthetic process"/>
    <property type="evidence" value="ECO:0007669"/>
    <property type="project" value="TreeGrafter"/>
</dbReference>
<dbReference type="EMBL" id="MLYP01000137">
    <property type="protein sequence ID" value="OIJ84585.1"/>
    <property type="molecule type" value="Genomic_DNA"/>
</dbReference>
<dbReference type="PANTHER" id="PTHR45527">
    <property type="entry name" value="NONRIBOSOMAL PEPTIDE SYNTHETASE"/>
    <property type="match status" value="1"/>
</dbReference>
<dbReference type="PROSITE" id="PS50075">
    <property type="entry name" value="CARRIER"/>
    <property type="match status" value="1"/>
</dbReference>
<evidence type="ECO:0000256" key="2">
    <source>
        <dbReference type="ARBA" id="ARBA00006432"/>
    </source>
</evidence>
<dbReference type="FunFam" id="1.10.1200.10:FF:000016">
    <property type="entry name" value="Non-ribosomal peptide synthase"/>
    <property type="match status" value="1"/>
</dbReference>
<dbReference type="InterPro" id="IPR020806">
    <property type="entry name" value="PKS_PP-bd"/>
</dbReference>
<organism evidence="6 7">
    <name type="scientific">Streptomyces colonosanans</name>
    <dbReference type="NCBI Taxonomy" id="1428652"/>
    <lineage>
        <taxon>Bacteria</taxon>
        <taxon>Bacillati</taxon>
        <taxon>Actinomycetota</taxon>
        <taxon>Actinomycetes</taxon>
        <taxon>Kitasatosporales</taxon>
        <taxon>Streptomycetaceae</taxon>
        <taxon>Streptomyces</taxon>
    </lineage>
</organism>
<dbReference type="NCBIfam" id="TIGR01733">
    <property type="entry name" value="AA-adenyl-dom"/>
    <property type="match status" value="1"/>
</dbReference>
<dbReference type="InterPro" id="IPR029058">
    <property type="entry name" value="AB_hydrolase_fold"/>
</dbReference>
<dbReference type="InterPro" id="IPR006162">
    <property type="entry name" value="Ppantetheine_attach_site"/>
</dbReference>
<gene>
    <name evidence="6" type="ORF">BIV24_30750</name>
</gene>
<dbReference type="InterPro" id="IPR025110">
    <property type="entry name" value="AMP-bd_C"/>
</dbReference>
<dbReference type="InterPro" id="IPR045851">
    <property type="entry name" value="AMP-bd_C_sf"/>
</dbReference>
<keyword evidence="4" id="KW-0597">Phosphoprotein</keyword>
<reference evidence="6 7" key="1">
    <citation type="submission" date="2016-10" db="EMBL/GenBank/DDBJ databases">
        <title>Genome sequence of Streptomyces sp. MUSC 93.</title>
        <authorList>
            <person name="Lee L.-H."/>
            <person name="Ser H.-L."/>
            <person name="Law J.W.-F."/>
        </authorList>
    </citation>
    <scope>NUCLEOTIDE SEQUENCE [LARGE SCALE GENOMIC DNA]</scope>
    <source>
        <strain evidence="6 7">MUSC 93</strain>
    </source>
</reference>
<comment type="similarity">
    <text evidence="2">Belongs to the ATP-dependent AMP-binding enzyme family.</text>
</comment>
<dbReference type="InterPro" id="IPR000873">
    <property type="entry name" value="AMP-dep_synth/lig_dom"/>
</dbReference>
<dbReference type="AlphaFoldDB" id="A0A1S2NTP0"/>
<keyword evidence="3" id="KW-0596">Phosphopantetheine</keyword>
<dbReference type="GO" id="GO:0044550">
    <property type="term" value="P:secondary metabolite biosynthetic process"/>
    <property type="evidence" value="ECO:0007669"/>
    <property type="project" value="TreeGrafter"/>
</dbReference>
<dbReference type="InterPro" id="IPR020845">
    <property type="entry name" value="AMP-binding_CS"/>
</dbReference>
<feature type="domain" description="Carrier" evidence="5">
    <location>
        <begin position="451"/>
        <end position="526"/>
    </location>
</feature>
<evidence type="ECO:0000256" key="1">
    <source>
        <dbReference type="ARBA" id="ARBA00001957"/>
    </source>
</evidence>
<dbReference type="SUPFAM" id="SSF56801">
    <property type="entry name" value="Acetyl-CoA synthetase-like"/>
    <property type="match status" value="1"/>
</dbReference>
<sequence>MALLAVVKTGAAYLPVDPEYPAERIAYMLGDADPVCVLGSAQTLERVPEQWTGCAVDLATLSFDGYADRELSAGERGGVLLPEHPVYVMYTSGSTGHPKGVVFPAGAMVNLLAWHGQVMPGGAGSRTGQFAALSFDAAAHEMFSALWSGKALVVPPDEVRRSAVELVRWLDRWGVGELFAPMPMVESVAEASAELDLALPQLRDVAQAGEALAVRGVVRDFFERVPGRRLHNYYGPTETHVATALSLAGDVCKWPAWPSIGRPVANSRVYVLDERLRPVPVGVAGELYLAGAQMARGYLNRPGLTAERFVADPFGAPGERMYRTGDLARWCAEGTVEFLGRADFQVKVRGFRVELGEVEATIATHPLVSQVAVVAREDRPGGKRLVAYVVPRAASALDGGDLRRSVGERLPDFMVPAAVVMLDALPVTTNGKLDRRALPAPDYAAVSAFRAPCSEPERALCEIFAEVLGVERVGIDDSFFDLGGHSLLATRVISRIRTVLNVELPLRTLFESPNVATLAEQLEAARKSERPALRRMPRLEEN</sequence>
<dbReference type="Pfam" id="PF00501">
    <property type="entry name" value="AMP-binding"/>
    <property type="match status" value="1"/>
</dbReference>
<dbReference type="InterPro" id="IPR036736">
    <property type="entry name" value="ACP-like_sf"/>
</dbReference>
<dbReference type="GO" id="GO:0005829">
    <property type="term" value="C:cytosol"/>
    <property type="evidence" value="ECO:0007669"/>
    <property type="project" value="TreeGrafter"/>
</dbReference>
<dbReference type="Pfam" id="PF00550">
    <property type="entry name" value="PP-binding"/>
    <property type="match status" value="1"/>
</dbReference>
<dbReference type="Gene3D" id="3.40.50.1820">
    <property type="entry name" value="alpha/beta hydrolase"/>
    <property type="match status" value="1"/>
</dbReference>
<dbReference type="GO" id="GO:0072330">
    <property type="term" value="P:monocarboxylic acid biosynthetic process"/>
    <property type="evidence" value="ECO:0007669"/>
    <property type="project" value="UniProtKB-ARBA"/>
</dbReference>
<dbReference type="Gene3D" id="3.40.50.980">
    <property type="match status" value="2"/>
</dbReference>
<dbReference type="SMART" id="SM00823">
    <property type="entry name" value="PKS_PP"/>
    <property type="match status" value="1"/>
</dbReference>
<comment type="cofactor">
    <cofactor evidence="1">
        <name>pantetheine 4'-phosphate</name>
        <dbReference type="ChEBI" id="CHEBI:47942"/>
    </cofactor>
</comment>
<dbReference type="Gene3D" id="2.30.38.10">
    <property type="entry name" value="Luciferase, Domain 3"/>
    <property type="match status" value="1"/>
</dbReference>
<dbReference type="SUPFAM" id="SSF47336">
    <property type="entry name" value="ACP-like"/>
    <property type="match status" value="1"/>
</dbReference>
<dbReference type="PROSITE" id="PS00455">
    <property type="entry name" value="AMP_BINDING"/>
    <property type="match status" value="1"/>
</dbReference>
<dbReference type="FunFam" id="2.30.38.10:FF:000001">
    <property type="entry name" value="Non-ribosomal peptide synthetase PvdI"/>
    <property type="match status" value="1"/>
</dbReference>
<protein>
    <recommendedName>
        <fullName evidence="5">Carrier domain-containing protein</fullName>
    </recommendedName>
</protein>
<dbReference type="InterPro" id="IPR010071">
    <property type="entry name" value="AA_adenyl_dom"/>
</dbReference>
<evidence type="ECO:0000313" key="7">
    <source>
        <dbReference type="Proteomes" id="UP000179935"/>
    </source>
</evidence>
<name>A0A1S2NTP0_9ACTN</name>
<evidence type="ECO:0000256" key="3">
    <source>
        <dbReference type="ARBA" id="ARBA00022450"/>
    </source>
</evidence>
<evidence type="ECO:0000313" key="6">
    <source>
        <dbReference type="EMBL" id="OIJ84585.1"/>
    </source>
</evidence>
<dbReference type="GO" id="GO:0031177">
    <property type="term" value="F:phosphopantetheine binding"/>
    <property type="evidence" value="ECO:0007669"/>
    <property type="project" value="InterPro"/>
</dbReference>
<comment type="caution">
    <text evidence="6">The sequence shown here is derived from an EMBL/GenBank/DDBJ whole genome shotgun (WGS) entry which is preliminary data.</text>
</comment>
<keyword evidence="7" id="KW-1185">Reference proteome</keyword>
<accession>A0A1S2NTP0</accession>
<dbReference type="PROSITE" id="PS00012">
    <property type="entry name" value="PHOSPHOPANTETHEINE"/>
    <property type="match status" value="1"/>
</dbReference>